<dbReference type="Proteomes" id="UP001523566">
    <property type="component" value="Unassembled WGS sequence"/>
</dbReference>
<dbReference type="RefSeq" id="WP_262064810.1">
    <property type="nucleotide sequence ID" value="NZ_JAMXOD010000001.1"/>
</dbReference>
<comment type="caution">
    <text evidence="1">The sequence shown here is derived from an EMBL/GenBank/DDBJ whole genome shotgun (WGS) entry which is preliminary data.</text>
</comment>
<reference evidence="1 2" key="1">
    <citation type="journal article" date="2022" name="Genome Biol. Evol.">
        <title>Host diet, physiology and behaviors set the stage for Lachnospiraceae cladogenesis.</title>
        <authorList>
            <person name="Vera-Ponce De Leon A."/>
            <person name="Schneider M."/>
            <person name="Jahnes B.C."/>
            <person name="Sadowski V."/>
            <person name="Camuy-Velez L.A."/>
            <person name="Duan J."/>
            <person name="Sabree Z.L."/>
        </authorList>
    </citation>
    <scope>NUCLEOTIDE SEQUENCE [LARGE SCALE GENOMIC DNA]</scope>
    <source>
        <strain evidence="1 2">PAL113</strain>
    </source>
</reference>
<dbReference type="InterPro" id="IPR015122">
    <property type="entry name" value="Tn916-Xis"/>
</dbReference>
<dbReference type="InterPro" id="IPR038148">
    <property type="entry name" value="Tn1545/Tn916_Xis"/>
</dbReference>
<protein>
    <submittedName>
        <fullName evidence="1">DUF6462 family protein</fullName>
    </submittedName>
</protein>
<sequence length="74" mass="8733">MMNMKVRDNEKNVPLWEKFNLTITEAAEYFNIGEKKLRKLTDDNLDCGFAIYNGTKVLINRKKFEEFLNQISSI</sequence>
<dbReference type="InterPro" id="IPR010093">
    <property type="entry name" value="SinI_DNA-bd"/>
</dbReference>
<keyword evidence="2" id="KW-1185">Reference proteome</keyword>
<evidence type="ECO:0000313" key="1">
    <source>
        <dbReference type="EMBL" id="MCP1101028.1"/>
    </source>
</evidence>
<proteinExistence type="predicted"/>
<dbReference type="EMBL" id="JAMZFW010000001">
    <property type="protein sequence ID" value="MCP1101028.1"/>
    <property type="molecule type" value="Genomic_DNA"/>
</dbReference>
<organism evidence="1 2">
    <name type="scientific">Aequitasia blattaphilus</name>
    <dbReference type="NCBI Taxonomy" id="2949332"/>
    <lineage>
        <taxon>Bacteria</taxon>
        <taxon>Bacillati</taxon>
        <taxon>Bacillota</taxon>
        <taxon>Clostridia</taxon>
        <taxon>Lachnospirales</taxon>
        <taxon>Lachnospiraceae</taxon>
        <taxon>Aequitasia</taxon>
    </lineage>
</organism>
<dbReference type="Pfam" id="PF09035">
    <property type="entry name" value="Tn916-Xis"/>
    <property type="match status" value="1"/>
</dbReference>
<dbReference type="NCBIfam" id="TIGR01764">
    <property type="entry name" value="excise"/>
    <property type="match status" value="1"/>
</dbReference>
<dbReference type="Gene3D" id="3.90.105.50">
    <property type="match status" value="1"/>
</dbReference>
<name>A0ABT1E5K2_9FIRM</name>
<gene>
    <name evidence="1" type="ORF">NK125_01200</name>
</gene>
<evidence type="ECO:0000313" key="2">
    <source>
        <dbReference type="Proteomes" id="UP001523566"/>
    </source>
</evidence>
<accession>A0ABT1E5K2</accession>